<comment type="caution">
    <text evidence="1">The sequence shown here is derived from an EMBL/GenBank/DDBJ whole genome shotgun (WGS) entry which is preliminary data.</text>
</comment>
<evidence type="ECO:0000313" key="2">
    <source>
        <dbReference type="Proteomes" id="UP001139486"/>
    </source>
</evidence>
<dbReference type="EMBL" id="JAMLDY010000001">
    <property type="protein sequence ID" value="MCP3733367.1"/>
    <property type="molecule type" value="Genomic_DNA"/>
</dbReference>
<evidence type="ECO:0000313" key="1">
    <source>
        <dbReference type="EMBL" id="MCP3733367.1"/>
    </source>
</evidence>
<dbReference type="AlphaFoldDB" id="A0A9X2HND7"/>
<gene>
    <name evidence="1" type="ORF">M9979_00510</name>
</gene>
<dbReference type="RefSeq" id="WP_254287366.1">
    <property type="nucleotide sequence ID" value="NZ_JAMLDY010000001.1"/>
</dbReference>
<organism evidence="1 2">
    <name type="scientific">Sphingomonas liriopis</name>
    <dbReference type="NCBI Taxonomy" id="2949094"/>
    <lineage>
        <taxon>Bacteria</taxon>
        <taxon>Pseudomonadati</taxon>
        <taxon>Pseudomonadota</taxon>
        <taxon>Alphaproteobacteria</taxon>
        <taxon>Sphingomonadales</taxon>
        <taxon>Sphingomonadaceae</taxon>
        <taxon>Sphingomonas</taxon>
    </lineage>
</organism>
<accession>A0A9X2HND7</accession>
<sequence length="205" mass="21677">MLPLLAILVAEPNPANIDESRRTMAAYTSCLINRLGYKLRPVMDMPVGSPQANAKMIALNDSGCLPSDDVGGISLKFKPTLMRGGLFEAFYLKEFVHSAPATFDGVPTISYPVGDVSGNAEAARYSLQMDIGDCVVRKAPAEARTLLGAEVASVAEGTAITALVPALSACATKGRTLSLSKSIVRGMIAEPLYRLTAAKRKMTNA</sequence>
<protein>
    <submittedName>
        <fullName evidence="1">Uncharacterized protein</fullName>
    </submittedName>
</protein>
<name>A0A9X2HND7_9SPHN</name>
<keyword evidence="2" id="KW-1185">Reference proteome</keyword>
<reference evidence="1" key="1">
    <citation type="submission" date="2022-05" db="EMBL/GenBank/DDBJ databases">
        <title>Sphingomonas sp. strain RP10 Genome sequencing and assembly.</title>
        <authorList>
            <person name="Kim I."/>
        </authorList>
    </citation>
    <scope>NUCLEOTIDE SEQUENCE</scope>
    <source>
        <strain evidence="1">RP10</strain>
    </source>
</reference>
<dbReference type="Proteomes" id="UP001139486">
    <property type="component" value="Unassembled WGS sequence"/>
</dbReference>
<proteinExistence type="predicted"/>